<evidence type="ECO:0000256" key="3">
    <source>
        <dbReference type="SAM" id="SignalP"/>
    </source>
</evidence>
<feature type="signal peptide" evidence="3">
    <location>
        <begin position="1"/>
        <end position="23"/>
    </location>
</feature>
<protein>
    <submittedName>
        <fullName evidence="4">Uncharacterized protein</fullName>
    </submittedName>
</protein>
<accession>A0ABN2MWN9</accession>
<feature type="region of interest" description="Disordered" evidence="1">
    <location>
        <begin position="290"/>
        <end position="324"/>
    </location>
</feature>
<feature type="compositionally biased region" description="Low complexity" evidence="1">
    <location>
        <begin position="301"/>
        <end position="313"/>
    </location>
</feature>
<keyword evidence="2" id="KW-1133">Transmembrane helix</keyword>
<evidence type="ECO:0000313" key="4">
    <source>
        <dbReference type="EMBL" id="GAA1840357.1"/>
    </source>
</evidence>
<evidence type="ECO:0000256" key="1">
    <source>
        <dbReference type="SAM" id="MobiDB-lite"/>
    </source>
</evidence>
<keyword evidence="3" id="KW-0732">Signal</keyword>
<keyword evidence="2" id="KW-0472">Membrane</keyword>
<keyword evidence="5" id="KW-1185">Reference proteome</keyword>
<organism evidence="4 5">
    <name type="scientific">Pseudonocardia ailaonensis</name>
    <dbReference type="NCBI Taxonomy" id="367279"/>
    <lineage>
        <taxon>Bacteria</taxon>
        <taxon>Bacillati</taxon>
        <taxon>Actinomycetota</taxon>
        <taxon>Actinomycetes</taxon>
        <taxon>Pseudonocardiales</taxon>
        <taxon>Pseudonocardiaceae</taxon>
        <taxon>Pseudonocardia</taxon>
    </lineage>
</organism>
<feature type="transmembrane region" description="Helical" evidence="2">
    <location>
        <begin position="191"/>
        <end position="215"/>
    </location>
</feature>
<evidence type="ECO:0000313" key="5">
    <source>
        <dbReference type="Proteomes" id="UP001500449"/>
    </source>
</evidence>
<feature type="transmembrane region" description="Helical" evidence="2">
    <location>
        <begin position="222"/>
        <end position="240"/>
    </location>
</feature>
<feature type="chain" id="PRO_5046019721" evidence="3">
    <location>
        <begin position="24"/>
        <end position="324"/>
    </location>
</feature>
<sequence>MLRRFLAALLLVPVLLPVLGGRAAAHSGGLEAEADLPRVVALEPAVPGLVAAVVEGGARLSLTNGTAATVEVVPAGVRGEEPAAIAPGESAHWTDPRIRGTDGTVTPWTIPLRVGDRDVAIRGETTWPPPPATAGWWTLTAVLAAGATALGVLAVRRRGAAYAVAGLTVVALAAHAVHVLGSASVPVGLDYWPTVLGTAGIGLVAWVAGPVGVALVPRVRSWGLLSCAIAGAVLALVTALDTGSFARAVLPYAWDPTLDRISTACTVGIGLGLFVTGFAVLRAMTPETTEQELAEWNAPERGTTARNAAARDTTGQDTSEESTR</sequence>
<dbReference type="Proteomes" id="UP001500449">
    <property type="component" value="Unassembled WGS sequence"/>
</dbReference>
<keyword evidence="2" id="KW-0812">Transmembrane</keyword>
<dbReference type="EMBL" id="BAAAQK010000005">
    <property type="protein sequence ID" value="GAA1840357.1"/>
    <property type="molecule type" value="Genomic_DNA"/>
</dbReference>
<dbReference type="RefSeq" id="WP_344414730.1">
    <property type="nucleotide sequence ID" value="NZ_BAAAQK010000005.1"/>
</dbReference>
<feature type="transmembrane region" description="Helical" evidence="2">
    <location>
        <begin position="260"/>
        <end position="281"/>
    </location>
</feature>
<gene>
    <name evidence="4" type="ORF">GCM10009836_19620</name>
</gene>
<feature type="transmembrane region" description="Helical" evidence="2">
    <location>
        <begin position="162"/>
        <end position="185"/>
    </location>
</feature>
<name>A0ABN2MWN9_9PSEU</name>
<proteinExistence type="predicted"/>
<feature type="transmembrane region" description="Helical" evidence="2">
    <location>
        <begin position="134"/>
        <end position="155"/>
    </location>
</feature>
<reference evidence="4 5" key="1">
    <citation type="journal article" date="2019" name="Int. J. Syst. Evol. Microbiol.">
        <title>The Global Catalogue of Microorganisms (GCM) 10K type strain sequencing project: providing services to taxonomists for standard genome sequencing and annotation.</title>
        <authorList>
            <consortium name="The Broad Institute Genomics Platform"/>
            <consortium name="The Broad Institute Genome Sequencing Center for Infectious Disease"/>
            <person name="Wu L."/>
            <person name="Ma J."/>
        </authorList>
    </citation>
    <scope>NUCLEOTIDE SEQUENCE [LARGE SCALE GENOMIC DNA]</scope>
    <source>
        <strain evidence="4 5">JCM 16009</strain>
    </source>
</reference>
<evidence type="ECO:0000256" key="2">
    <source>
        <dbReference type="SAM" id="Phobius"/>
    </source>
</evidence>
<comment type="caution">
    <text evidence="4">The sequence shown here is derived from an EMBL/GenBank/DDBJ whole genome shotgun (WGS) entry which is preliminary data.</text>
</comment>